<dbReference type="EMBL" id="CP024785">
    <property type="protein sequence ID" value="AUB39274.1"/>
    <property type="molecule type" value="Genomic_DNA"/>
</dbReference>
<sequence length="37" mass="4353">MRATRLFPAKFLGLVFSDVYDGLRLRIKTERLKVQLT</sequence>
<name>A0A2K8SUZ0_9NOSO</name>
<evidence type="ECO:0000313" key="1">
    <source>
        <dbReference type="EMBL" id="AUB39274.1"/>
    </source>
</evidence>
<gene>
    <name evidence="1" type="ORF">COO91_05266</name>
</gene>
<protein>
    <submittedName>
        <fullName evidence="1">Uncharacterized protein</fullName>
    </submittedName>
</protein>
<dbReference type="Proteomes" id="UP000232003">
    <property type="component" value="Chromosome"/>
</dbReference>
<proteinExistence type="predicted"/>
<evidence type="ECO:0000313" key="2">
    <source>
        <dbReference type="Proteomes" id="UP000232003"/>
    </source>
</evidence>
<reference evidence="1 2" key="1">
    <citation type="submission" date="2017-11" db="EMBL/GenBank/DDBJ databases">
        <title>Complete genome of a free-living desiccation-tolerant cyanobacterium and its photosynthetic adaptation to extreme terrestrial habitat.</title>
        <authorList>
            <person name="Shang J."/>
        </authorList>
    </citation>
    <scope>NUCLEOTIDE SEQUENCE [LARGE SCALE GENOMIC DNA]</scope>
    <source>
        <strain evidence="1 2">CCNUN1</strain>
    </source>
</reference>
<dbReference type="AlphaFoldDB" id="A0A2K8SUZ0"/>
<dbReference type="KEGG" id="nfl:COO91_05266"/>
<keyword evidence="2" id="KW-1185">Reference proteome</keyword>
<accession>A0A2K8SUZ0</accession>
<organism evidence="1 2">
    <name type="scientific">Nostoc flagelliforme CCNUN1</name>
    <dbReference type="NCBI Taxonomy" id="2038116"/>
    <lineage>
        <taxon>Bacteria</taxon>
        <taxon>Bacillati</taxon>
        <taxon>Cyanobacteriota</taxon>
        <taxon>Cyanophyceae</taxon>
        <taxon>Nostocales</taxon>
        <taxon>Nostocaceae</taxon>
        <taxon>Nostoc</taxon>
    </lineage>
</organism>